<reference evidence="11 12" key="1">
    <citation type="submission" date="2023-07" db="EMBL/GenBank/DDBJ databases">
        <title>Genomic Encyclopedia of Type Strains, Phase IV (KMG-IV): sequencing the most valuable type-strain genomes for metagenomic binning, comparative biology and taxonomic classification.</title>
        <authorList>
            <person name="Goeker M."/>
        </authorList>
    </citation>
    <scope>NUCLEOTIDE SEQUENCE [LARGE SCALE GENOMIC DNA]</scope>
    <source>
        <strain evidence="11 12">DSM 17740</strain>
    </source>
</reference>
<evidence type="ECO:0000256" key="7">
    <source>
        <dbReference type="ARBA" id="ARBA00023136"/>
    </source>
</evidence>
<evidence type="ECO:0000256" key="1">
    <source>
        <dbReference type="ARBA" id="ARBA00004429"/>
    </source>
</evidence>
<dbReference type="Pfam" id="PF00528">
    <property type="entry name" value="BPD_transp_1"/>
    <property type="match status" value="2"/>
</dbReference>
<keyword evidence="9" id="KW-0732">Signal</keyword>
<feature type="transmembrane region" description="Helical" evidence="8">
    <location>
        <begin position="720"/>
        <end position="738"/>
    </location>
</feature>
<feature type="chain" id="PRO_5047218158" evidence="9">
    <location>
        <begin position="24"/>
        <end position="927"/>
    </location>
</feature>
<dbReference type="PROSITE" id="PS50928">
    <property type="entry name" value="ABC_TM1"/>
    <property type="match status" value="2"/>
</dbReference>
<sequence>MRKYMWVMILLCAALLFAGCSQSEESSASQEQDHEAPDTQVEERAGVSGILHFYTSQPDEDAQALVEAFTAHYPEVQVDIFRSGTEEVIAKIQAEHMAGGIQADVLLVADAVTFESLKEEGLLLAYHSSQAADIPAEFVDPDGYYYGTKVITTAMAVNSNLVTEMPSSWHVLSSEEARGKGIMPSPFYSGAAAYNVGVMSRNDAFGWDFFEALKANDMTVTQGNGGVLQAVASGEKAYGVVVDFLVARAKQEGSPVELIYPEEGVPAITEPIGIVHNTENITAAQAFVDFVLSEQGQQLAVRLGYTPIRSGLSTPEGLKSVDELNILTADISELYQYREQDKQQFGNIFGQQYLAHQAEEGERTMYSKRWWPLAGLLLIGIFFVIPVLRLIGLSFTADEGLTLAHYSQILQEAATWTAVKNTLFIVLGATGVSVCLGVTIAWAVAYLNLRHKKWMQLFIFLPFIIPSYITTLAWVQFFGTNGPVQAAVSWLPWELNVPSLYSMGGIIFVMGLSHYPLVYLLTVDVLRRIPRELEQAARTSGAGQKLVMTKIIFSMALPGIVSGGMLAFLTNLDNFGIPAFLGIPANIRVLSTYIYEQVAAFGPAAFSRTAVLSVLLGIIALIGTLLQWLLLKRNRITETVKPDPESRIFLASSCRRLIELFMWGFLLTTSLVPLLTMAATALIKAYGLDFSLANLSFKNYHYVLFKDPKTLAALKNSVKLALSTAAICVLAGTVLAYLRHKYHSLWTKAAEMMVTLPYVLPGTVLALCMILAWMEPVPGWNPGLYGTIWLLLIAYVTRFLILQLRASYAALTQVDVSIEEAARTAGASALTRWKNIMLPLLLPGVLAGVVLVFLTALTELTVSSLLWSSGAETIGVIIFSYEQAGYTPYSTAFSSLIVAVILSGGVAFMAADKLWRRKVLKQNDSAS</sequence>
<comment type="similarity">
    <text evidence="8">Belongs to the binding-protein-dependent transport system permease family.</text>
</comment>
<comment type="caution">
    <text evidence="11">The sequence shown here is derived from an EMBL/GenBank/DDBJ whole genome shotgun (WGS) entry which is preliminary data.</text>
</comment>
<evidence type="ECO:0000313" key="11">
    <source>
        <dbReference type="EMBL" id="MDQ0340685.1"/>
    </source>
</evidence>
<organism evidence="11 12">
    <name type="scientific">Caldalkalibacillus uzonensis</name>
    <dbReference type="NCBI Taxonomy" id="353224"/>
    <lineage>
        <taxon>Bacteria</taxon>
        <taxon>Bacillati</taxon>
        <taxon>Bacillota</taxon>
        <taxon>Bacilli</taxon>
        <taxon>Bacillales</taxon>
        <taxon>Bacillaceae</taxon>
        <taxon>Caldalkalibacillus</taxon>
    </lineage>
</organism>
<dbReference type="Gene3D" id="1.10.3720.10">
    <property type="entry name" value="MetI-like"/>
    <property type="match status" value="2"/>
</dbReference>
<feature type="transmembrane region" description="Helical" evidence="8">
    <location>
        <begin position="370"/>
        <end position="391"/>
    </location>
</feature>
<keyword evidence="4" id="KW-0997">Cell inner membrane</keyword>
<dbReference type="EMBL" id="JAUSUQ010000017">
    <property type="protein sequence ID" value="MDQ0340685.1"/>
    <property type="molecule type" value="Genomic_DNA"/>
</dbReference>
<accession>A0ABU0CWC7</accession>
<keyword evidence="6 8" id="KW-1133">Transmembrane helix</keyword>
<feature type="transmembrane region" description="Helical" evidence="8">
    <location>
        <begin position="547"/>
        <end position="569"/>
    </location>
</feature>
<evidence type="ECO:0000256" key="4">
    <source>
        <dbReference type="ARBA" id="ARBA00022519"/>
    </source>
</evidence>
<keyword evidence="3" id="KW-1003">Cell membrane</keyword>
<evidence type="ECO:0000256" key="5">
    <source>
        <dbReference type="ARBA" id="ARBA00022692"/>
    </source>
</evidence>
<dbReference type="Gene3D" id="3.40.190.10">
    <property type="entry name" value="Periplasmic binding protein-like II"/>
    <property type="match status" value="2"/>
</dbReference>
<evidence type="ECO:0000313" key="12">
    <source>
        <dbReference type="Proteomes" id="UP001232445"/>
    </source>
</evidence>
<evidence type="ECO:0000256" key="2">
    <source>
        <dbReference type="ARBA" id="ARBA00022448"/>
    </source>
</evidence>
<feature type="transmembrane region" description="Helical" evidence="8">
    <location>
        <begin position="660"/>
        <end position="683"/>
    </location>
</feature>
<proteinExistence type="inferred from homology"/>
<protein>
    <submittedName>
        <fullName evidence="11">ABC-type Fe3+ transport system permease subunit/ABC-type Fe3+ transport system substrate-binding protein</fullName>
    </submittedName>
</protein>
<feature type="transmembrane region" description="Helical" evidence="8">
    <location>
        <begin position="784"/>
        <end position="801"/>
    </location>
</feature>
<feature type="transmembrane region" description="Helical" evidence="8">
    <location>
        <begin position="750"/>
        <end position="772"/>
    </location>
</feature>
<gene>
    <name evidence="11" type="ORF">J2S00_003511</name>
</gene>
<feature type="transmembrane region" description="Helical" evidence="8">
    <location>
        <begin position="499"/>
        <end position="526"/>
    </location>
</feature>
<dbReference type="InterPro" id="IPR000515">
    <property type="entry name" value="MetI-like"/>
</dbReference>
<feature type="domain" description="ABC transmembrane type-1" evidence="10">
    <location>
        <begin position="714"/>
        <end position="910"/>
    </location>
</feature>
<dbReference type="PROSITE" id="PS51257">
    <property type="entry name" value="PROKAR_LIPOPROTEIN"/>
    <property type="match status" value="1"/>
</dbReference>
<keyword evidence="5 8" id="KW-0812">Transmembrane</keyword>
<dbReference type="SUPFAM" id="SSF53850">
    <property type="entry name" value="Periplasmic binding protein-like II"/>
    <property type="match status" value="1"/>
</dbReference>
<dbReference type="PANTHER" id="PTHR43357">
    <property type="entry name" value="INNER MEMBRANE ABC TRANSPORTER PERMEASE PROTEIN YDCV"/>
    <property type="match status" value="1"/>
</dbReference>
<evidence type="ECO:0000256" key="6">
    <source>
        <dbReference type="ARBA" id="ARBA00022989"/>
    </source>
</evidence>
<dbReference type="CDD" id="cd13547">
    <property type="entry name" value="PBP2_Fbp_like_2"/>
    <property type="match status" value="1"/>
</dbReference>
<keyword evidence="7 8" id="KW-0472">Membrane</keyword>
<evidence type="ECO:0000256" key="3">
    <source>
        <dbReference type="ARBA" id="ARBA00022475"/>
    </source>
</evidence>
<evidence type="ECO:0000259" key="10">
    <source>
        <dbReference type="PROSITE" id="PS50928"/>
    </source>
</evidence>
<dbReference type="PANTHER" id="PTHR43357:SF3">
    <property type="entry name" value="FE(3+)-TRANSPORT SYSTEM PERMEASE PROTEIN FBPB 2"/>
    <property type="match status" value="1"/>
</dbReference>
<feature type="transmembrane region" description="Helical" evidence="8">
    <location>
        <begin position="425"/>
        <end position="445"/>
    </location>
</feature>
<keyword evidence="12" id="KW-1185">Reference proteome</keyword>
<evidence type="ECO:0000256" key="9">
    <source>
        <dbReference type="SAM" id="SignalP"/>
    </source>
</evidence>
<feature type="transmembrane region" description="Helical" evidence="8">
    <location>
        <begin position="836"/>
        <end position="857"/>
    </location>
</feature>
<comment type="subcellular location">
    <subcellularLocation>
        <location evidence="1">Cell inner membrane</location>
        <topology evidence="1">Multi-pass membrane protein</topology>
    </subcellularLocation>
    <subcellularLocation>
        <location evidence="8">Cell membrane</location>
        <topology evidence="8">Multi-pass membrane protein</topology>
    </subcellularLocation>
</comment>
<dbReference type="Pfam" id="PF13343">
    <property type="entry name" value="SBP_bac_6"/>
    <property type="match status" value="1"/>
</dbReference>
<dbReference type="CDD" id="cd06261">
    <property type="entry name" value="TM_PBP2"/>
    <property type="match status" value="2"/>
</dbReference>
<name>A0ABU0CWC7_9BACI</name>
<dbReference type="SUPFAM" id="SSF161098">
    <property type="entry name" value="MetI-like"/>
    <property type="match status" value="2"/>
</dbReference>
<feature type="signal peptide" evidence="9">
    <location>
        <begin position="1"/>
        <end position="23"/>
    </location>
</feature>
<dbReference type="InterPro" id="IPR035906">
    <property type="entry name" value="MetI-like_sf"/>
</dbReference>
<keyword evidence="2 8" id="KW-0813">Transport</keyword>
<feature type="transmembrane region" description="Helical" evidence="8">
    <location>
        <begin position="889"/>
        <end position="911"/>
    </location>
</feature>
<evidence type="ECO:0000256" key="8">
    <source>
        <dbReference type="RuleBase" id="RU363032"/>
    </source>
</evidence>
<dbReference type="Proteomes" id="UP001232445">
    <property type="component" value="Unassembled WGS sequence"/>
</dbReference>
<feature type="transmembrane region" description="Helical" evidence="8">
    <location>
        <begin position="457"/>
        <end position="479"/>
    </location>
</feature>
<feature type="domain" description="ABC transmembrane type-1" evidence="10">
    <location>
        <begin position="419"/>
        <end position="627"/>
    </location>
</feature>
<dbReference type="RefSeq" id="WP_307342737.1">
    <property type="nucleotide sequence ID" value="NZ_JAUSUQ010000017.1"/>
</dbReference>
<feature type="transmembrane region" description="Helical" evidence="8">
    <location>
        <begin position="610"/>
        <end position="631"/>
    </location>
</feature>